<dbReference type="AlphaFoldDB" id="A0A2D2CYU4"/>
<dbReference type="InterPro" id="IPR016181">
    <property type="entry name" value="Acyl_CoA_acyltransferase"/>
</dbReference>
<evidence type="ECO:0000259" key="2">
    <source>
        <dbReference type="SMART" id="SM01006"/>
    </source>
</evidence>
<accession>A0A2D2CYU4</accession>
<dbReference type="PANTHER" id="PTHR31438:SF1">
    <property type="entry name" value="LYSINE N-ACYLTRANSFERASE C17G9.06C-RELATED"/>
    <property type="match status" value="1"/>
</dbReference>
<keyword evidence="3" id="KW-0808">Transferase</keyword>
<gene>
    <name evidence="3" type="ORF">CQW49_08330</name>
</gene>
<comment type="pathway">
    <text evidence="1">Siderophore biosynthesis.</text>
</comment>
<proteinExistence type="predicted"/>
<dbReference type="SUPFAM" id="SSF55729">
    <property type="entry name" value="Acyl-CoA N-acyltransferases (Nat)"/>
    <property type="match status" value="1"/>
</dbReference>
<evidence type="ECO:0000256" key="1">
    <source>
        <dbReference type="ARBA" id="ARBA00004924"/>
    </source>
</evidence>
<dbReference type="SMART" id="SM01006">
    <property type="entry name" value="AlcB"/>
    <property type="match status" value="1"/>
</dbReference>
<dbReference type="InterPro" id="IPR019432">
    <property type="entry name" value="Acyltransferase_MbtK/IucB-like"/>
</dbReference>
<organism evidence="3 4">
    <name type="scientific">Methylosinus trichosporium (strain ATCC 35070 / NCIMB 11131 / UNIQEM 75 / OB3b)</name>
    <dbReference type="NCBI Taxonomy" id="595536"/>
    <lineage>
        <taxon>Bacteria</taxon>
        <taxon>Pseudomonadati</taxon>
        <taxon>Pseudomonadota</taxon>
        <taxon>Alphaproteobacteria</taxon>
        <taxon>Hyphomicrobiales</taxon>
        <taxon>Methylocystaceae</taxon>
        <taxon>Methylosinus</taxon>
    </lineage>
</organism>
<evidence type="ECO:0000313" key="4">
    <source>
        <dbReference type="Proteomes" id="UP000230709"/>
    </source>
</evidence>
<dbReference type="GO" id="GO:0019290">
    <property type="term" value="P:siderophore biosynthetic process"/>
    <property type="evidence" value="ECO:0007669"/>
    <property type="project" value="InterPro"/>
</dbReference>
<name>A0A2D2CYU4_METT3</name>
<dbReference type="STRING" id="595536.GCA_000178815_03483"/>
<feature type="domain" description="Acyltransferase MbtK/IucB-like conserved" evidence="2">
    <location>
        <begin position="159"/>
        <end position="205"/>
    </location>
</feature>
<dbReference type="KEGG" id="mtw:CQW49_08330"/>
<reference evidence="4" key="1">
    <citation type="submission" date="2017-10" db="EMBL/GenBank/DDBJ databases">
        <title>Completed PacBio SMRT sequence of Methylosinus trichosporium OB3b reveals presence of a third large plasmid.</title>
        <authorList>
            <person name="Charles T.C."/>
            <person name="Lynch M.D.J."/>
            <person name="Heil J.R."/>
            <person name="Cheng J."/>
        </authorList>
    </citation>
    <scope>NUCLEOTIDE SEQUENCE [LARGE SCALE GENOMIC DNA]</scope>
    <source>
        <strain evidence="4">OB3b</strain>
    </source>
</reference>
<keyword evidence="4" id="KW-1185">Reference proteome</keyword>
<dbReference type="EMBL" id="CP023737">
    <property type="protein sequence ID" value="ATQ67895.1"/>
    <property type="molecule type" value="Genomic_DNA"/>
</dbReference>
<dbReference type="Pfam" id="PF13523">
    <property type="entry name" value="Acetyltransf_8"/>
    <property type="match status" value="1"/>
</dbReference>
<dbReference type="GO" id="GO:0016410">
    <property type="term" value="F:N-acyltransferase activity"/>
    <property type="evidence" value="ECO:0007669"/>
    <property type="project" value="TreeGrafter"/>
</dbReference>
<dbReference type="RefSeq" id="WP_003614478.1">
    <property type="nucleotide sequence ID" value="NZ_ADVE02000001.1"/>
</dbReference>
<protein>
    <submittedName>
        <fullName evidence="3">N-acetyltransferase</fullName>
    </submittedName>
</protein>
<evidence type="ECO:0000313" key="3">
    <source>
        <dbReference type="EMBL" id="ATQ67895.1"/>
    </source>
</evidence>
<dbReference type="Proteomes" id="UP000230709">
    <property type="component" value="Chromosome"/>
</dbReference>
<dbReference type="PANTHER" id="PTHR31438">
    <property type="entry name" value="LYSINE N-ACYLTRANSFERASE C17G9.06C-RELATED"/>
    <property type="match status" value="1"/>
</dbReference>
<sequence length="343" mass="38527">MTAQLLRQSTGAIDIAPATGDARFTILDAHETKLEARLDGGRCDEPARLVRETIAFVERTTAQNAAIETIRLHADAPTAETLIAHAGAQRVPGATASIDLLPSLVWQLPDLWLTDARLRPFPQLRVTTGGRGHPLRPPKPRGMVYRRRIPWLDREIAFRIATIDDAELLNAWMNTPRIAQIWEEAGPIDRHRAYIETLLSDPHMLPLIGEFDEAPFGWFEVYHAAENRLGPLYACEDFDRGWHVAIGDENSRGAAYVSAWLPSLTHFMFLDDPRTQRIVGEPRADHCRQLRNLERSGFATIGTVEFPHKRAALVMLTRDRFFHDHLWAPGAAEASLSGAPRRP</sequence>
<dbReference type="Gene3D" id="3.40.630.30">
    <property type="match status" value="1"/>
</dbReference>